<dbReference type="SUPFAM" id="SSF109854">
    <property type="entry name" value="DinB/YfiT-like putative metalloenzymes"/>
    <property type="match status" value="1"/>
</dbReference>
<reference evidence="2" key="1">
    <citation type="journal article" date="2019" name="Int. J. Syst. Evol. Microbiol.">
        <title>The Global Catalogue of Microorganisms (GCM) 10K type strain sequencing project: providing services to taxonomists for standard genome sequencing and annotation.</title>
        <authorList>
            <consortium name="The Broad Institute Genomics Platform"/>
            <consortium name="The Broad Institute Genome Sequencing Center for Infectious Disease"/>
            <person name="Wu L."/>
            <person name="Ma J."/>
        </authorList>
    </citation>
    <scope>NUCLEOTIDE SEQUENCE [LARGE SCALE GENOMIC DNA]</scope>
    <source>
        <strain evidence="2">JCM 32206</strain>
    </source>
</reference>
<dbReference type="InterPro" id="IPR017519">
    <property type="entry name" value="CHP03085"/>
</dbReference>
<dbReference type="Proteomes" id="UP001501183">
    <property type="component" value="Unassembled WGS sequence"/>
</dbReference>
<dbReference type="NCBIfam" id="TIGR03085">
    <property type="entry name" value="TIGR03085 family metal-binding protein"/>
    <property type="match status" value="1"/>
</dbReference>
<protein>
    <submittedName>
        <fullName evidence="1">TIGR03085 family metal-binding protein</fullName>
    </submittedName>
</protein>
<sequence>MRGMSLARDERHALVETMEAAGPDAPTLCGDWTTRDLAAHLVLRERRLDASAGILIRPLAGYTAKVQAEIAARPYPDLLELVRTGPPVWSPLWLLDTQANLGEMFVHHEDVRRAGAGWEPRELGARWEAALWTLATRMGRMAYRKAPCAVVLDGGPGRRAAVHGGSGDQVVLSGAPAELALHAFGRDAVRVEFDGPEDAVAAVRALQRGV</sequence>
<evidence type="ECO:0000313" key="1">
    <source>
        <dbReference type="EMBL" id="GAA4476626.1"/>
    </source>
</evidence>
<dbReference type="EMBL" id="BAABFB010000029">
    <property type="protein sequence ID" value="GAA4476626.1"/>
    <property type="molecule type" value="Genomic_DNA"/>
</dbReference>
<proteinExistence type="predicted"/>
<dbReference type="NCBIfam" id="TIGR03083">
    <property type="entry name" value="maleylpyruvate isomerase family mycothiol-dependent enzyme"/>
    <property type="match status" value="1"/>
</dbReference>
<accession>A0ABP8NWX8</accession>
<evidence type="ECO:0000313" key="2">
    <source>
        <dbReference type="Proteomes" id="UP001501183"/>
    </source>
</evidence>
<gene>
    <name evidence="1" type="ORF">GCM10023094_16950</name>
</gene>
<comment type="caution">
    <text evidence="1">The sequence shown here is derived from an EMBL/GenBank/DDBJ whole genome shotgun (WGS) entry which is preliminary data.</text>
</comment>
<dbReference type="InterPro" id="IPR034660">
    <property type="entry name" value="DinB/YfiT-like"/>
</dbReference>
<name>A0ABP8NWX8_9NOCA</name>
<keyword evidence="2" id="KW-1185">Reference proteome</keyword>
<dbReference type="InterPro" id="IPR017517">
    <property type="entry name" value="Maleyloyr_isom"/>
</dbReference>
<organism evidence="1 2">
    <name type="scientific">Rhodococcus olei</name>
    <dbReference type="NCBI Taxonomy" id="2161675"/>
    <lineage>
        <taxon>Bacteria</taxon>
        <taxon>Bacillati</taxon>
        <taxon>Actinomycetota</taxon>
        <taxon>Actinomycetes</taxon>
        <taxon>Mycobacteriales</taxon>
        <taxon>Nocardiaceae</taxon>
        <taxon>Rhodococcus</taxon>
    </lineage>
</organism>